<protein>
    <submittedName>
        <fullName evidence="1">Putative secreted protein</fullName>
    </submittedName>
</protein>
<proteinExistence type="predicted"/>
<reference evidence="1" key="1">
    <citation type="submission" date="2018-01" db="EMBL/GenBank/DDBJ databases">
        <title>An insight into the sialome of Amazonian anophelines.</title>
        <authorList>
            <person name="Ribeiro J.M."/>
            <person name="Scarpassa V."/>
            <person name="Calvo E."/>
        </authorList>
    </citation>
    <scope>NUCLEOTIDE SEQUENCE</scope>
</reference>
<dbReference type="EMBL" id="GGFL01015914">
    <property type="protein sequence ID" value="MBW80092.1"/>
    <property type="molecule type" value="Transcribed_RNA"/>
</dbReference>
<dbReference type="AlphaFoldDB" id="A0A2M4DRD6"/>
<name>A0A2M4DRD6_ANODA</name>
<organism evidence="1">
    <name type="scientific">Anopheles darlingi</name>
    <name type="common">Mosquito</name>
    <dbReference type="NCBI Taxonomy" id="43151"/>
    <lineage>
        <taxon>Eukaryota</taxon>
        <taxon>Metazoa</taxon>
        <taxon>Ecdysozoa</taxon>
        <taxon>Arthropoda</taxon>
        <taxon>Hexapoda</taxon>
        <taxon>Insecta</taxon>
        <taxon>Pterygota</taxon>
        <taxon>Neoptera</taxon>
        <taxon>Endopterygota</taxon>
        <taxon>Diptera</taxon>
        <taxon>Nematocera</taxon>
        <taxon>Culicoidea</taxon>
        <taxon>Culicidae</taxon>
        <taxon>Anophelinae</taxon>
        <taxon>Anopheles</taxon>
    </lineage>
</organism>
<evidence type="ECO:0000313" key="1">
    <source>
        <dbReference type="EMBL" id="MBW80092.1"/>
    </source>
</evidence>
<sequence>MVTKGIWKVRIIMSLSKCFTFTHSHTHRHPHKHLVRIRGGAKPIRKTSSKQRIIGAEMFSVNGEYE</sequence>
<accession>A0A2M4DRD6</accession>